<feature type="compositionally biased region" description="Low complexity" evidence="1">
    <location>
        <begin position="1298"/>
        <end position="1311"/>
    </location>
</feature>
<gene>
    <name evidence="4" type="ORF">AAHA92_17267</name>
</gene>
<evidence type="ECO:0000259" key="3">
    <source>
        <dbReference type="Pfam" id="PF12295"/>
    </source>
</evidence>
<dbReference type="EMBL" id="JBEAFC010000007">
    <property type="protein sequence ID" value="KAL1549130.1"/>
    <property type="molecule type" value="Genomic_DNA"/>
</dbReference>
<evidence type="ECO:0000313" key="4">
    <source>
        <dbReference type="EMBL" id="KAL1549130.1"/>
    </source>
</evidence>
<dbReference type="Gene3D" id="1.25.10.10">
    <property type="entry name" value="Leucine-rich Repeat Variant"/>
    <property type="match status" value="1"/>
</dbReference>
<sequence>MVAMVPAVSREKIAARINSIKYGAPADLSPKLDHLRRLREDLMAADSLLVVELVSPLLDLLSDRLSPVRKFTTQMIGEIGLKHLQLLPEIIPALVDVLKDDTPAVARQAISCGFDIFRYALVNVAIQGLYSSEFDDSLRSSWAWVLKFRDEICSMAFKEESEGRKLPALKFVESVVLLYTPDPNGSLEPPDKNFQGNFDEFNISWLRGGHPLLNVRDLSAEASQSLGLLLDQLRSPSLKSHSYLVIIVLIKSLSAVARKRPAFYGRILPVLLGLDPSSSVTSVSKGMHLAGVHHALKNAFESCLNCTHPGAAPWRDRLVNALKEIKVGKSIAQATNDTSENNGRTEWTRDSDISQILEDEKPSTKSLTEHGNTGRKRTGGLVTVDATEDDNSGKRARSTPGDLDGPGNESNKGQDRVPSSGTTPLSDVDSGPVQQLVAMFAALVAQGEKAAASLEILISSISADLLAEVVMANIWNFPPERLKSEGDEEPLTSAAAHTEMVGSDTHIKHLSLLLKDTLLQSTSSQETETGNGDSELEQNLEEEPQVTFAGSNVAHDDLSNTREHTAVPVSESACSGDISYPMETGYALITSEVTDIEGRENEIPGLSSATEDDGLPENMDTIPKGSAESDDAIQEKSTNLGGISIESDRTPTAQSLSTDRSEELSPKAATTDVSSLNFSTATSVGLASQLVLPKIGAPVIHLVDDQKDQLQQLAFVRIVDAYKHVAVAGGSQVRFSVLAHAGLEFPSELDPWKSLQAHVLSDYVNNEGHELTLRVLYRLFGEAEEDRDFFISATAKSVYEAFLLQVAETLRNSFPASDKSLSRLLGEAPYLPKSVFEMLECLCSPSAGDSLEKELPGGDRVTQGLSTVWSLILLRPPIRDACLQIALKSAVHHLEEVRMKAIRLVANKLYPLSTISGSIEEFAKDMLLSVVTDDGISMKEANVLQKDENPSSENQPGSSTTKEIPPDGHQMSASESSSSFTVVEVQRCMALYFALCTKKHSLFRQIFYAYKDTSKVAKQVVHQQIPLLVRTIGPSSDLLDILSDPPIGSEGLAIQVVNTLTDGTVPSPNLVSTIKRLYDTKLKDIDILVPVLPFLSKDEVSVLFPHLVNVPLDKFQVVLSRLIQGFNHSTPVLTPAEALISIHKIDPEKDGVPLRKITDACNACFEQRHTFSQQVLAKVLNQLVEQIPLPFLFMRTVLQAIGAFPSLVQFIMEILSRLVSKQIWKNPRQWVGFVKCAHVTLPDSFGVLLQLPAAQLENSLNRIPALKAPLVEHASQPNIRSTLPRSTLTVLGLEQELTTSTTQPNPSQTQTEEADNSEKEAATEKSSESM</sequence>
<feature type="region of interest" description="Disordered" evidence="1">
    <location>
        <begin position="521"/>
        <end position="541"/>
    </location>
</feature>
<dbReference type="InterPro" id="IPR032460">
    <property type="entry name" value="Symplekin/Pta1_N"/>
</dbReference>
<dbReference type="SUPFAM" id="SSF48371">
    <property type="entry name" value="ARM repeat"/>
    <property type="match status" value="1"/>
</dbReference>
<dbReference type="PANTHER" id="PTHR47184">
    <property type="entry name" value="PHOSPHATIDYLINOSITOL 3-AND 4-KINASE FAMILY PROTEIN-RELATED"/>
    <property type="match status" value="1"/>
</dbReference>
<evidence type="ECO:0000313" key="5">
    <source>
        <dbReference type="Proteomes" id="UP001567538"/>
    </source>
</evidence>
<feature type="region of interest" description="Disordered" evidence="1">
    <location>
        <begin position="333"/>
        <end position="429"/>
    </location>
</feature>
<dbReference type="PANTHER" id="PTHR47184:SF2">
    <property type="entry name" value="SYMPLEKIN"/>
    <property type="match status" value="1"/>
</dbReference>
<protein>
    <recommendedName>
        <fullName evidence="6">Symplekin</fullName>
    </recommendedName>
</protein>
<evidence type="ECO:0000259" key="2">
    <source>
        <dbReference type="Pfam" id="PF11935"/>
    </source>
</evidence>
<feature type="region of interest" description="Disordered" evidence="1">
    <location>
        <begin position="596"/>
        <end position="670"/>
    </location>
</feature>
<feature type="compositionally biased region" description="Basic and acidic residues" evidence="1">
    <location>
        <begin position="1316"/>
        <end position="1330"/>
    </location>
</feature>
<feature type="domain" description="Symplekin/Pta1 N-terminal" evidence="2">
    <location>
        <begin position="103"/>
        <end position="327"/>
    </location>
</feature>
<feature type="compositionally biased region" description="Polar residues" evidence="1">
    <location>
        <begin position="333"/>
        <end position="345"/>
    </location>
</feature>
<evidence type="ECO:0008006" key="6">
    <source>
        <dbReference type="Google" id="ProtNLM"/>
    </source>
</evidence>
<keyword evidence="5" id="KW-1185">Reference proteome</keyword>
<dbReference type="InterPro" id="IPR016024">
    <property type="entry name" value="ARM-type_fold"/>
</dbReference>
<feature type="region of interest" description="Disordered" evidence="1">
    <location>
        <begin position="1296"/>
        <end position="1330"/>
    </location>
</feature>
<dbReference type="Pfam" id="PF11935">
    <property type="entry name" value="SYMPK_PTA1_N"/>
    <property type="match status" value="1"/>
</dbReference>
<reference evidence="4 5" key="1">
    <citation type="submission" date="2024-06" db="EMBL/GenBank/DDBJ databases">
        <title>A chromosome level genome sequence of Diviner's sage (Salvia divinorum).</title>
        <authorList>
            <person name="Ford S.A."/>
            <person name="Ro D.-K."/>
            <person name="Ness R.W."/>
            <person name="Phillips M.A."/>
        </authorList>
    </citation>
    <scope>NUCLEOTIDE SEQUENCE [LARGE SCALE GENOMIC DNA]</scope>
    <source>
        <strain evidence="4">SAF-2024a</strain>
        <tissue evidence="4">Leaf</tissue>
    </source>
</reference>
<feature type="region of interest" description="Disordered" evidence="1">
    <location>
        <begin position="941"/>
        <end position="975"/>
    </location>
</feature>
<feature type="domain" description="Symplekin C-terminal" evidence="3">
    <location>
        <begin position="1084"/>
        <end position="1261"/>
    </location>
</feature>
<feature type="compositionally biased region" description="Basic and acidic residues" evidence="1">
    <location>
        <begin position="346"/>
        <end position="363"/>
    </location>
</feature>
<accession>A0ABD1GY96</accession>
<comment type="caution">
    <text evidence="4">The sequence shown here is derived from an EMBL/GenBank/DDBJ whole genome shotgun (WGS) entry which is preliminary data.</text>
</comment>
<organism evidence="4 5">
    <name type="scientific">Salvia divinorum</name>
    <name type="common">Maria pastora</name>
    <name type="synonym">Diviner's sage</name>
    <dbReference type="NCBI Taxonomy" id="28513"/>
    <lineage>
        <taxon>Eukaryota</taxon>
        <taxon>Viridiplantae</taxon>
        <taxon>Streptophyta</taxon>
        <taxon>Embryophyta</taxon>
        <taxon>Tracheophyta</taxon>
        <taxon>Spermatophyta</taxon>
        <taxon>Magnoliopsida</taxon>
        <taxon>eudicotyledons</taxon>
        <taxon>Gunneridae</taxon>
        <taxon>Pentapetalae</taxon>
        <taxon>asterids</taxon>
        <taxon>lamiids</taxon>
        <taxon>Lamiales</taxon>
        <taxon>Lamiaceae</taxon>
        <taxon>Nepetoideae</taxon>
        <taxon>Mentheae</taxon>
        <taxon>Salviinae</taxon>
        <taxon>Salvia</taxon>
        <taxon>Salvia subgen. Calosphace</taxon>
    </lineage>
</organism>
<dbReference type="InterPro" id="IPR011989">
    <property type="entry name" value="ARM-like"/>
</dbReference>
<evidence type="ECO:0000256" key="1">
    <source>
        <dbReference type="SAM" id="MobiDB-lite"/>
    </source>
</evidence>
<name>A0ABD1GY96_SALDI</name>
<dbReference type="Pfam" id="PF12295">
    <property type="entry name" value="Symplekin_C"/>
    <property type="match status" value="1"/>
</dbReference>
<dbReference type="InterPro" id="IPR022075">
    <property type="entry name" value="Symplekin_C"/>
</dbReference>
<dbReference type="Proteomes" id="UP001567538">
    <property type="component" value="Unassembled WGS sequence"/>
</dbReference>
<feature type="compositionally biased region" description="Polar residues" evidence="1">
    <location>
        <begin position="951"/>
        <end position="962"/>
    </location>
</feature>
<proteinExistence type="predicted"/>